<dbReference type="Proteomes" id="UP000590524">
    <property type="component" value="Unassembled WGS sequence"/>
</dbReference>
<evidence type="ECO:0000256" key="1">
    <source>
        <dbReference type="SAM" id="SignalP"/>
    </source>
</evidence>
<organism evidence="2 3">
    <name type="scientific">Sphingobium scionense</name>
    <dbReference type="NCBI Taxonomy" id="1404341"/>
    <lineage>
        <taxon>Bacteria</taxon>
        <taxon>Pseudomonadati</taxon>
        <taxon>Pseudomonadota</taxon>
        <taxon>Alphaproteobacteria</taxon>
        <taxon>Sphingomonadales</taxon>
        <taxon>Sphingomonadaceae</taxon>
        <taxon>Sphingobium</taxon>
    </lineage>
</organism>
<name>A0A7W6LWW9_9SPHN</name>
<gene>
    <name evidence="2" type="ORF">GGQ90_005782</name>
</gene>
<comment type="caution">
    <text evidence="2">The sequence shown here is derived from an EMBL/GenBank/DDBJ whole genome shotgun (WGS) entry which is preliminary data.</text>
</comment>
<dbReference type="RefSeq" id="WP_188084575.1">
    <property type="nucleotide sequence ID" value="NZ_JACIEU010000061.1"/>
</dbReference>
<keyword evidence="1" id="KW-0732">Signal</keyword>
<protein>
    <submittedName>
        <fullName evidence="2">Hydrogenase/urease accessory protein HupE</fullName>
    </submittedName>
</protein>
<evidence type="ECO:0000313" key="2">
    <source>
        <dbReference type="EMBL" id="MBB4151968.1"/>
    </source>
</evidence>
<feature type="chain" id="PRO_5031115450" evidence="1">
    <location>
        <begin position="27"/>
        <end position="102"/>
    </location>
</feature>
<dbReference type="EMBL" id="JACIEU010000061">
    <property type="protein sequence ID" value="MBB4151968.1"/>
    <property type="molecule type" value="Genomic_DNA"/>
</dbReference>
<sequence>MRIMASRAVTGFGAFILAISGTPAPAANVGVGYVLGFDVLTAAVVFNVSGPAAGSKPAGVSVLQRFAVDTTTAAGQAMFATALRACLAQQRVYVVGLGHCNT</sequence>
<keyword evidence="3" id="KW-1185">Reference proteome</keyword>
<accession>A0A7W6LWW9</accession>
<feature type="signal peptide" evidence="1">
    <location>
        <begin position="1"/>
        <end position="26"/>
    </location>
</feature>
<dbReference type="AlphaFoldDB" id="A0A7W6LWW9"/>
<proteinExistence type="predicted"/>
<reference evidence="2 3" key="1">
    <citation type="submission" date="2020-08" db="EMBL/GenBank/DDBJ databases">
        <title>Genomic Encyclopedia of Type Strains, Phase IV (KMG-IV): sequencing the most valuable type-strain genomes for metagenomic binning, comparative biology and taxonomic classification.</title>
        <authorList>
            <person name="Goeker M."/>
        </authorList>
    </citation>
    <scope>NUCLEOTIDE SEQUENCE [LARGE SCALE GENOMIC DNA]</scope>
    <source>
        <strain evidence="2 3">DSM 19371</strain>
    </source>
</reference>
<evidence type="ECO:0000313" key="3">
    <source>
        <dbReference type="Proteomes" id="UP000590524"/>
    </source>
</evidence>